<dbReference type="InterPro" id="IPR004807">
    <property type="entry name" value="UvrB"/>
</dbReference>
<feature type="domain" description="Helicase C-terminal" evidence="18">
    <location>
        <begin position="447"/>
        <end position="600"/>
    </location>
</feature>
<dbReference type="Proteomes" id="UP001373909">
    <property type="component" value="Chromosome"/>
</dbReference>
<comment type="similarity">
    <text evidence="2 13 14">Belongs to the UvrB family.</text>
</comment>
<evidence type="ECO:0000259" key="16">
    <source>
        <dbReference type="PROSITE" id="PS50151"/>
    </source>
</evidence>
<dbReference type="Pfam" id="PF00271">
    <property type="entry name" value="Helicase_C"/>
    <property type="match status" value="1"/>
</dbReference>
<dbReference type="InterPro" id="IPR024759">
    <property type="entry name" value="UvrB_YAD/RRR_dom"/>
</dbReference>
<dbReference type="InterPro" id="IPR041471">
    <property type="entry name" value="UvrB_inter"/>
</dbReference>
<evidence type="ECO:0000256" key="9">
    <source>
        <dbReference type="ARBA" id="ARBA00023204"/>
    </source>
</evidence>
<evidence type="ECO:0000256" key="3">
    <source>
        <dbReference type="ARBA" id="ARBA00022490"/>
    </source>
</evidence>
<feature type="domain" description="Helicase ATP-binding" evidence="17">
    <location>
        <begin position="43"/>
        <end position="177"/>
    </location>
</feature>
<evidence type="ECO:0000256" key="5">
    <source>
        <dbReference type="ARBA" id="ARBA00022763"/>
    </source>
</evidence>
<dbReference type="InterPro" id="IPR001650">
    <property type="entry name" value="Helicase_C-like"/>
</dbReference>
<dbReference type="InterPro" id="IPR036876">
    <property type="entry name" value="UVR_dom_sf"/>
</dbReference>
<keyword evidence="6 13" id="KW-0228">DNA excision</keyword>
<evidence type="ECO:0000259" key="18">
    <source>
        <dbReference type="PROSITE" id="PS51194"/>
    </source>
</evidence>
<evidence type="ECO:0000256" key="12">
    <source>
        <dbReference type="ARBA" id="ARBA00029504"/>
    </source>
</evidence>
<dbReference type="SMART" id="SM00487">
    <property type="entry name" value="DEXDc"/>
    <property type="match status" value="1"/>
</dbReference>
<dbReference type="Gene3D" id="4.10.860.10">
    <property type="entry name" value="UVR domain"/>
    <property type="match status" value="1"/>
</dbReference>
<dbReference type="GO" id="GO:0016787">
    <property type="term" value="F:hydrolase activity"/>
    <property type="evidence" value="ECO:0007669"/>
    <property type="project" value="UniProtKB-KW"/>
</dbReference>
<evidence type="ECO:0000256" key="2">
    <source>
        <dbReference type="ARBA" id="ARBA00008533"/>
    </source>
</evidence>
<dbReference type="SUPFAM" id="SSF52540">
    <property type="entry name" value="P-loop containing nucleoside triphosphate hydrolases"/>
    <property type="match status" value="2"/>
</dbReference>
<dbReference type="EMBL" id="CP142523">
    <property type="protein sequence ID" value="WWO45269.1"/>
    <property type="molecule type" value="Genomic_DNA"/>
</dbReference>
<evidence type="ECO:0000256" key="6">
    <source>
        <dbReference type="ARBA" id="ARBA00022769"/>
    </source>
</evidence>
<dbReference type="SUPFAM" id="SSF46600">
    <property type="entry name" value="C-terminal UvrC-binding domain of UvrB"/>
    <property type="match status" value="1"/>
</dbReference>
<dbReference type="Gene3D" id="6.10.140.240">
    <property type="match status" value="1"/>
</dbReference>
<evidence type="ECO:0000256" key="14">
    <source>
        <dbReference type="RuleBase" id="RU003587"/>
    </source>
</evidence>
<keyword evidence="19" id="KW-0378">Hydrolase</keyword>
<organism evidence="19 20">
    <name type="scientific">Janthinobacterium aestuarii</name>
    <dbReference type="NCBI Taxonomy" id="2985511"/>
    <lineage>
        <taxon>Bacteria</taxon>
        <taxon>Pseudomonadati</taxon>
        <taxon>Pseudomonadota</taxon>
        <taxon>Betaproteobacteria</taxon>
        <taxon>Burkholderiales</taxon>
        <taxon>Oxalobacteraceae</taxon>
        <taxon>Janthinobacterium</taxon>
    </lineage>
</organism>
<dbReference type="NCBIfam" id="TIGR00631">
    <property type="entry name" value="uvrb"/>
    <property type="match status" value="1"/>
</dbReference>
<feature type="domain" description="UVR" evidence="16">
    <location>
        <begin position="644"/>
        <end position="679"/>
    </location>
</feature>
<dbReference type="Pfam" id="PF12344">
    <property type="entry name" value="UvrB"/>
    <property type="match status" value="1"/>
</dbReference>
<keyword evidence="10 13" id="KW-0742">SOS response</keyword>
<dbReference type="Pfam" id="PF17757">
    <property type="entry name" value="UvrB_inter"/>
    <property type="match status" value="1"/>
</dbReference>
<keyword evidence="15" id="KW-0175">Coiled coil</keyword>
<evidence type="ECO:0000256" key="1">
    <source>
        <dbReference type="ARBA" id="ARBA00004496"/>
    </source>
</evidence>
<dbReference type="InterPro" id="IPR014001">
    <property type="entry name" value="Helicase_ATP-bd"/>
</dbReference>
<dbReference type="NCBIfam" id="NF003673">
    <property type="entry name" value="PRK05298.1"/>
    <property type="match status" value="1"/>
</dbReference>
<keyword evidence="3 13" id="KW-0963">Cytoplasm</keyword>
<dbReference type="InterPro" id="IPR006935">
    <property type="entry name" value="Helicase/UvrB_N"/>
</dbReference>
<dbReference type="InterPro" id="IPR001943">
    <property type="entry name" value="UVR_dom"/>
</dbReference>
<comment type="function">
    <text evidence="13">The UvrABC repair system catalyzes the recognition and processing of DNA lesions. A damage recognition complex composed of 2 UvrA and 2 UvrB subunits scans DNA for abnormalities. Upon binding of the UvrA(2)B(2) complex to a putative damaged site, the DNA wraps around one UvrB monomer. DNA wrap is dependent on ATP binding by UvrB and probably causes local melting of the DNA helix, facilitating insertion of UvrB beta-hairpin between the DNA strands. Then UvrB probes one DNA strand for the presence of a lesion. If a lesion is found the UvrA subunits dissociate and the UvrB-DNA preincision complex is formed. This complex is subsequently bound by UvrC and the second UvrB is released. If no lesion is found, the DNA wraps around the other UvrB subunit that will check the other stand for damage.</text>
</comment>
<proteinExistence type="inferred from homology"/>
<evidence type="ECO:0000256" key="10">
    <source>
        <dbReference type="ARBA" id="ARBA00023236"/>
    </source>
</evidence>
<dbReference type="Gene3D" id="3.40.50.300">
    <property type="entry name" value="P-loop containing nucleotide triphosphate hydrolases"/>
    <property type="match status" value="3"/>
</dbReference>
<dbReference type="RefSeq" id="WP_338679337.1">
    <property type="nucleotide sequence ID" value="NZ_CP142523.1"/>
</dbReference>
<evidence type="ECO:0000256" key="7">
    <source>
        <dbReference type="ARBA" id="ARBA00022840"/>
    </source>
</evidence>
<keyword evidence="20" id="KW-1185">Reference proteome</keyword>
<evidence type="ECO:0000313" key="19">
    <source>
        <dbReference type="EMBL" id="WWO45269.1"/>
    </source>
</evidence>
<dbReference type="PANTHER" id="PTHR24029:SF0">
    <property type="entry name" value="UVRABC SYSTEM PROTEIN B"/>
    <property type="match status" value="1"/>
</dbReference>
<dbReference type="HAMAP" id="MF_00204">
    <property type="entry name" value="UvrB"/>
    <property type="match status" value="1"/>
</dbReference>
<reference evidence="19 20" key="1">
    <citation type="submission" date="2024-01" db="EMBL/GenBank/DDBJ databases">
        <title>Draft genome sequences of nine bacterial species from freshwater ponds near Washington, DC.</title>
        <authorList>
            <person name="Pavloudi C."/>
            <person name="Oliver L."/>
            <person name="Slattery K."/>
            <person name="Lissner G."/>
            <person name="Saw J.H."/>
        </authorList>
    </citation>
    <scope>NUCLEOTIDE SEQUENCE [LARGE SCALE GENOMIC DNA]</scope>
    <source>
        <strain evidence="20">TB1-E2</strain>
    </source>
</reference>
<name>A0ABZ2GMJ8_9BURK</name>
<dbReference type="PANTHER" id="PTHR24029">
    <property type="entry name" value="UVRABC SYSTEM PROTEIN B"/>
    <property type="match status" value="1"/>
</dbReference>
<dbReference type="CDD" id="cd17916">
    <property type="entry name" value="DEXHc_UvrB"/>
    <property type="match status" value="1"/>
</dbReference>
<dbReference type="PROSITE" id="PS50151">
    <property type="entry name" value="UVR"/>
    <property type="match status" value="1"/>
</dbReference>
<keyword evidence="4 13" id="KW-0547">Nucleotide-binding</keyword>
<evidence type="ECO:0000256" key="13">
    <source>
        <dbReference type="HAMAP-Rule" id="MF_00204"/>
    </source>
</evidence>
<evidence type="ECO:0000256" key="11">
    <source>
        <dbReference type="ARBA" id="ARBA00026033"/>
    </source>
</evidence>
<keyword evidence="9 13" id="KW-0234">DNA repair</keyword>
<dbReference type="InterPro" id="IPR027417">
    <property type="entry name" value="P-loop_NTPase"/>
</dbReference>
<feature type="coiled-coil region" evidence="15">
    <location>
        <begin position="274"/>
        <end position="301"/>
    </location>
</feature>
<dbReference type="PROSITE" id="PS51192">
    <property type="entry name" value="HELICASE_ATP_BIND_1"/>
    <property type="match status" value="1"/>
</dbReference>
<gene>
    <name evidence="13 19" type="primary">uvrB</name>
    <name evidence="19" type="ORF">OPV09_21540</name>
</gene>
<dbReference type="SMART" id="SM00490">
    <property type="entry name" value="HELICc"/>
    <property type="match status" value="1"/>
</dbReference>
<dbReference type="Pfam" id="PF02151">
    <property type="entry name" value="UVR"/>
    <property type="match status" value="1"/>
</dbReference>
<comment type="subcellular location">
    <subcellularLocation>
        <location evidence="1 13 14">Cytoplasm</location>
    </subcellularLocation>
</comment>
<evidence type="ECO:0000256" key="8">
    <source>
        <dbReference type="ARBA" id="ARBA00022881"/>
    </source>
</evidence>
<evidence type="ECO:0000313" key="20">
    <source>
        <dbReference type="Proteomes" id="UP001373909"/>
    </source>
</evidence>
<keyword evidence="7 13" id="KW-0067">ATP-binding</keyword>
<accession>A0ABZ2GMJ8</accession>
<sequence>MPELSTASEAESAIISFPDSPFKLHQPFPPAGDQPTAIDQLSEGIADGLAFQTLLGVTGSGKTYTMANVIARMGRPAIVFAPNKTLAAQLYSEFRDFFPQNAVEYFVSYYDYYQPEAYVPQRDLFIEKDSSINEHIEQMRLSCTKSLMERRDVIIVATVSAIYGIGNPNEYHQMILTLRVKDKVAQRDVIARLIQMQYTRNEVDFGRGTFRVRGDTIDIFPAEHAELAVRLEMFDDEIESIQLFDPLTGRVRQKIPRFTVYPGSHYVTPRSTVLRAVETIKDELRERLEFFRKENKLIEEQRLEQRTRFDLEMMAEIGFTKGIENYSRHLSGALPGEPPPTLVDYLPPDAIMFLDESHVLTGQLSAMYNGDRSRKTNLVDYGFRLPSALDNRPLKFEEFEQKMRQTVFVSATPAEYEKTHSDQVVEQVVRPTGLVDPQIIVRPASSQVDDLMSEIVERIKKDERVLVTTLTKRMSEQLTEYLGDHGIKVRYLHSDIETVERVEILRDLRLGTFDVLVGINLLREGLDLPEVSLVAILDADKEGFLRSERSLIQTIGRAARNLNGTAILYGDRITDSMRRAIDETERRRAKQIAFNTANNIIPIGVKKSIREMIDGVYSPQEARETLQVAQEAAKFEAMSEKQVSKEIKRLEKLMVDHAKNLEFEKAAQVRDQLHILKQQLFGAPGTDNVASILGRSD</sequence>
<comment type="subunit">
    <text evidence="11 13 14">Forms a heterotetramer with UvrA during the search for lesions. Interacts with UvrC in an incision complex.</text>
</comment>
<evidence type="ECO:0000256" key="15">
    <source>
        <dbReference type="SAM" id="Coils"/>
    </source>
</evidence>
<dbReference type="Pfam" id="PF04851">
    <property type="entry name" value="ResIII"/>
    <property type="match status" value="1"/>
</dbReference>
<comment type="domain">
    <text evidence="13">The beta-hairpin motif is involved in DNA binding.</text>
</comment>
<dbReference type="PROSITE" id="PS51194">
    <property type="entry name" value="HELICASE_CTER"/>
    <property type="match status" value="1"/>
</dbReference>
<feature type="binding site" evidence="13">
    <location>
        <begin position="56"/>
        <end position="63"/>
    </location>
    <ligand>
        <name>ATP</name>
        <dbReference type="ChEBI" id="CHEBI:30616"/>
    </ligand>
</feature>
<evidence type="ECO:0000259" key="17">
    <source>
        <dbReference type="PROSITE" id="PS51192"/>
    </source>
</evidence>
<keyword evidence="5 13" id="KW-0227">DNA damage</keyword>
<keyword evidence="8 13" id="KW-0267">Excision nuclease</keyword>
<dbReference type="CDD" id="cd18790">
    <property type="entry name" value="SF2_C_UvrB"/>
    <property type="match status" value="1"/>
</dbReference>
<feature type="short sequence motif" description="Beta-hairpin" evidence="13">
    <location>
        <begin position="109"/>
        <end position="132"/>
    </location>
</feature>
<protein>
    <recommendedName>
        <fullName evidence="12 13">UvrABC system protein B</fullName>
        <shortName evidence="13">Protein UvrB</shortName>
    </recommendedName>
    <alternativeName>
        <fullName evidence="13">Excinuclease ABC subunit B</fullName>
    </alternativeName>
</protein>
<evidence type="ECO:0000256" key="4">
    <source>
        <dbReference type="ARBA" id="ARBA00022741"/>
    </source>
</evidence>